<evidence type="ECO:0000256" key="1">
    <source>
        <dbReference type="SAM" id="Phobius"/>
    </source>
</evidence>
<protein>
    <submittedName>
        <fullName evidence="2">ABC transporter permease</fullName>
    </submittedName>
</protein>
<evidence type="ECO:0000313" key="2">
    <source>
        <dbReference type="EMBL" id="RLV49777.1"/>
    </source>
</evidence>
<feature type="transmembrane region" description="Helical" evidence="1">
    <location>
        <begin position="38"/>
        <end position="59"/>
    </location>
</feature>
<keyword evidence="1" id="KW-0472">Membrane</keyword>
<dbReference type="AlphaFoldDB" id="A0A3L8P420"/>
<proteinExistence type="predicted"/>
<sequence length="257" mass="27007">MTTATLETPAFATGNAIPFGRLLRVELRKMVDTRAGKWLLGVIGLLTAAALVILLLAASTQEHTFANAVGAAATPQGILLPVLGILLITQEWGQRTGMVTFTLEPHRAKVLWAKVAAAVVLGVAAMVLALALAAVVAAIGGAADPWAGMDAGVIGQYFLLEVVGVVGGLVFGLLFLNTAAAIVVSFALPIVFSVVTSLWNAVHKAQPWIDPATAQGPLQSGDHLTSTEWQHLLTTTLIWVVVPFVVGLWRVLRTEVK</sequence>
<dbReference type="Proteomes" id="UP000281708">
    <property type="component" value="Unassembled WGS sequence"/>
</dbReference>
<feature type="transmembrane region" description="Helical" evidence="1">
    <location>
        <begin position="232"/>
        <end position="252"/>
    </location>
</feature>
<keyword evidence="1" id="KW-0812">Transmembrane</keyword>
<dbReference type="RefSeq" id="WP_121805542.1">
    <property type="nucleotide sequence ID" value="NZ_RDBE01000006.1"/>
</dbReference>
<feature type="transmembrane region" description="Helical" evidence="1">
    <location>
        <begin position="65"/>
        <end position="89"/>
    </location>
</feature>
<comment type="caution">
    <text evidence="2">The sequence shown here is derived from an EMBL/GenBank/DDBJ whole genome shotgun (WGS) entry which is preliminary data.</text>
</comment>
<feature type="transmembrane region" description="Helical" evidence="1">
    <location>
        <begin position="110"/>
        <end position="142"/>
    </location>
</feature>
<reference evidence="2 3" key="1">
    <citation type="submission" date="2018-10" db="EMBL/GenBank/DDBJ databases">
        <title>Marmoricola sp. 4Q3S-7 whole genome shotgun sequence.</title>
        <authorList>
            <person name="Li F."/>
        </authorList>
    </citation>
    <scope>NUCLEOTIDE SEQUENCE [LARGE SCALE GENOMIC DNA]</scope>
    <source>
        <strain evidence="2 3">4Q3S-7</strain>
    </source>
</reference>
<evidence type="ECO:0000313" key="3">
    <source>
        <dbReference type="Proteomes" id="UP000281708"/>
    </source>
</evidence>
<gene>
    <name evidence="2" type="ORF">D9V37_07715</name>
</gene>
<name>A0A3L8P420_9ACTN</name>
<organism evidence="2 3">
    <name type="scientific">Nocardioides mangrovicus</name>
    <dbReference type="NCBI Taxonomy" id="2478913"/>
    <lineage>
        <taxon>Bacteria</taxon>
        <taxon>Bacillati</taxon>
        <taxon>Actinomycetota</taxon>
        <taxon>Actinomycetes</taxon>
        <taxon>Propionibacteriales</taxon>
        <taxon>Nocardioidaceae</taxon>
        <taxon>Nocardioides</taxon>
    </lineage>
</organism>
<dbReference type="OrthoDB" id="3822725at2"/>
<feature type="transmembrane region" description="Helical" evidence="1">
    <location>
        <begin position="154"/>
        <end position="176"/>
    </location>
</feature>
<accession>A0A3L8P420</accession>
<keyword evidence="3" id="KW-1185">Reference proteome</keyword>
<keyword evidence="1" id="KW-1133">Transmembrane helix</keyword>
<dbReference type="EMBL" id="RDBE01000006">
    <property type="protein sequence ID" value="RLV49777.1"/>
    <property type="molecule type" value="Genomic_DNA"/>
</dbReference>
<feature type="transmembrane region" description="Helical" evidence="1">
    <location>
        <begin position="183"/>
        <end position="202"/>
    </location>
</feature>